<organism evidence="6 7">
    <name type="scientific">Halomonas gemina</name>
    <dbReference type="NCBI Taxonomy" id="2945105"/>
    <lineage>
        <taxon>Bacteria</taxon>
        <taxon>Pseudomonadati</taxon>
        <taxon>Pseudomonadota</taxon>
        <taxon>Gammaproteobacteria</taxon>
        <taxon>Oceanospirillales</taxon>
        <taxon>Halomonadaceae</taxon>
        <taxon>Halomonas</taxon>
    </lineage>
</organism>
<protein>
    <recommendedName>
        <fullName evidence="4">Putative HNH nuclease YajD</fullName>
    </recommendedName>
</protein>
<evidence type="ECO:0000313" key="6">
    <source>
        <dbReference type="EMBL" id="MCL7938818.1"/>
    </source>
</evidence>
<dbReference type="Proteomes" id="UP001165369">
    <property type="component" value="Unassembled WGS sequence"/>
</dbReference>
<sequence>MPQRPPRPCRAPACGGKTTEQHGYCQEHEHLATGWQRTQQGKSSSVRGYGARWQKLRRVVIQRDGGLCQPCRQVGRITSFDAVDHIVPKAEGGTDSHDNLQCICDPCHREKTQQEAARARQRDA</sequence>
<keyword evidence="2" id="KW-0378">Hydrolase</keyword>
<dbReference type="SMART" id="SM00507">
    <property type="entry name" value="HNHc"/>
    <property type="match status" value="1"/>
</dbReference>
<keyword evidence="6" id="KW-0255">Endonuclease</keyword>
<proteinExistence type="inferred from homology"/>
<dbReference type="PANTHER" id="PTHR41286">
    <property type="entry name" value="HNH NUCLEASE YAJD-RELATED"/>
    <property type="match status" value="1"/>
</dbReference>
<name>A0ABT0SVY2_9GAMM</name>
<keyword evidence="1" id="KW-0540">Nuclease</keyword>
<dbReference type="InterPro" id="IPR003615">
    <property type="entry name" value="HNH_nuc"/>
</dbReference>
<gene>
    <name evidence="6" type="ORF">M8009_00685</name>
</gene>
<keyword evidence="7" id="KW-1185">Reference proteome</keyword>
<dbReference type="PANTHER" id="PTHR41286:SF1">
    <property type="entry name" value="HNH NUCLEASE YAJD-RELATED"/>
    <property type="match status" value="1"/>
</dbReference>
<dbReference type="Gene3D" id="1.10.30.50">
    <property type="match status" value="1"/>
</dbReference>
<evidence type="ECO:0000256" key="3">
    <source>
        <dbReference type="ARBA" id="ARBA00038412"/>
    </source>
</evidence>
<reference evidence="6" key="1">
    <citation type="submission" date="2022-05" db="EMBL/GenBank/DDBJ databases">
        <title>Halomonas geminus sp. nov. and Halomonas llamarensis sp. nov. isolated from high-altitude salars of the Atacama Desert.</title>
        <authorList>
            <person name="Hintersatz C."/>
            <person name="Rojas L.A."/>
            <person name="Wei T.-S."/>
            <person name="Kutschke S."/>
            <person name="Lehmann F."/>
            <person name="Jain R."/>
            <person name="Pollmann K."/>
        </authorList>
    </citation>
    <scope>NUCLEOTIDE SEQUENCE</scope>
    <source>
        <strain evidence="6">ATCH28</strain>
    </source>
</reference>
<comment type="similarity">
    <text evidence="3">Belongs to the HNH nuclease family.</text>
</comment>
<dbReference type="Pfam" id="PF01844">
    <property type="entry name" value="HNH"/>
    <property type="match status" value="1"/>
</dbReference>
<evidence type="ECO:0000256" key="1">
    <source>
        <dbReference type="ARBA" id="ARBA00022722"/>
    </source>
</evidence>
<accession>A0ABT0SVY2</accession>
<dbReference type="InterPro" id="IPR002711">
    <property type="entry name" value="HNH"/>
</dbReference>
<evidence type="ECO:0000259" key="5">
    <source>
        <dbReference type="SMART" id="SM00507"/>
    </source>
</evidence>
<evidence type="ECO:0000256" key="2">
    <source>
        <dbReference type="ARBA" id="ARBA00022801"/>
    </source>
</evidence>
<evidence type="ECO:0000313" key="7">
    <source>
        <dbReference type="Proteomes" id="UP001165369"/>
    </source>
</evidence>
<comment type="caution">
    <text evidence="6">The sequence shown here is derived from an EMBL/GenBank/DDBJ whole genome shotgun (WGS) entry which is preliminary data.</text>
</comment>
<dbReference type="EMBL" id="JAMJPK010000001">
    <property type="protein sequence ID" value="MCL7938818.1"/>
    <property type="molecule type" value="Genomic_DNA"/>
</dbReference>
<feature type="domain" description="HNH nuclease" evidence="5">
    <location>
        <begin position="55"/>
        <end position="109"/>
    </location>
</feature>
<dbReference type="GO" id="GO:0004519">
    <property type="term" value="F:endonuclease activity"/>
    <property type="evidence" value="ECO:0007669"/>
    <property type="project" value="UniProtKB-KW"/>
</dbReference>
<dbReference type="CDD" id="cd00085">
    <property type="entry name" value="HNHc"/>
    <property type="match status" value="1"/>
</dbReference>
<evidence type="ECO:0000256" key="4">
    <source>
        <dbReference type="ARBA" id="ARBA00040194"/>
    </source>
</evidence>
<dbReference type="RefSeq" id="WP_250058842.1">
    <property type="nucleotide sequence ID" value="NZ_JAMJPK010000001.1"/>
</dbReference>